<dbReference type="InterPro" id="IPR029479">
    <property type="entry name" value="Nitroreductase"/>
</dbReference>
<evidence type="ECO:0000313" key="2">
    <source>
        <dbReference type="EMBL" id="MBB4265557.1"/>
    </source>
</evidence>
<dbReference type="NCBIfam" id="TIGR02476">
    <property type="entry name" value="BluB"/>
    <property type="match status" value="1"/>
</dbReference>
<dbReference type="PANTHER" id="PTHR23026:SF123">
    <property type="entry name" value="NAD(P)H NITROREDUCTASE RV3131-RELATED"/>
    <property type="match status" value="1"/>
</dbReference>
<proteinExistence type="predicted"/>
<name>A0A7W6RBY0_9PROT</name>
<keyword evidence="2" id="KW-0560">Oxidoreductase</keyword>
<sequence>MSHPASDSPRFDPAFQDHLETLFRWRRDIRHFRTDPLPAGLLEDLVRQAALAPSVGNAQPWRFVSVADPARRAAITANFERETTAARATYDETRAAAYDRLKLEGLREAPVHLAVFCDDATDAGHGLGRRTMPETLRYSVVGAIQQFWLAARARDVAVGWVSILDPEAAHRDLEAPASWTLIAYLCVGWPAPETDSETPELVRAGWQGPVEDARRLFIW</sequence>
<reference evidence="2 3" key="1">
    <citation type="submission" date="2020-08" db="EMBL/GenBank/DDBJ databases">
        <title>Genome sequencing of Purple Non-Sulfur Bacteria from various extreme environments.</title>
        <authorList>
            <person name="Mayer M."/>
        </authorList>
    </citation>
    <scope>NUCLEOTIDE SEQUENCE [LARGE SCALE GENOMIC DNA]</scope>
    <source>
        <strain evidence="2 3">JA131</strain>
    </source>
</reference>
<dbReference type="GO" id="GO:0102919">
    <property type="term" value="F:5,6-dimethylbenzimidazole synthase activity"/>
    <property type="evidence" value="ECO:0007669"/>
    <property type="project" value="UniProtKB-EC"/>
</dbReference>
<dbReference type="InterPro" id="IPR012825">
    <property type="entry name" value="BluB"/>
</dbReference>
<dbReference type="AlphaFoldDB" id="A0A7W6RBY0"/>
<comment type="caution">
    <text evidence="2">The sequence shown here is derived from an EMBL/GenBank/DDBJ whole genome shotgun (WGS) entry which is preliminary data.</text>
</comment>
<protein>
    <submittedName>
        <fullName evidence="2">5,6-dimethylbenzimidazole synthase</fullName>
        <ecNumber evidence="2">1.13.11.79</ecNumber>
    </submittedName>
</protein>
<dbReference type="SUPFAM" id="SSF55469">
    <property type="entry name" value="FMN-dependent nitroreductase-like"/>
    <property type="match status" value="1"/>
</dbReference>
<dbReference type="PANTHER" id="PTHR23026">
    <property type="entry name" value="NADPH NITROREDUCTASE"/>
    <property type="match status" value="1"/>
</dbReference>
<dbReference type="Gene3D" id="3.40.109.10">
    <property type="entry name" value="NADH Oxidase"/>
    <property type="match status" value="1"/>
</dbReference>
<dbReference type="Pfam" id="PF00881">
    <property type="entry name" value="Nitroreductase"/>
    <property type="match status" value="1"/>
</dbReference>
<organism evidence="2 3">
    <name type="scientific">Roseospira visakhapatnamensis</name>
    <dbReference type="NCBI Taxonomy" id="390880"/>
    <lineage>
        <taxon>Bacteria</taxon>
        <taxon>Pseudomonadati</taxon>
        <taxon>Pseudomonadota</taxon>
        <taxon>Alphaproteobacteria</taxon>
        <taxon>Rhodospirillales</taxon>
        <taxon>Rhodospirillaceae</taxon>
        <taxon>Roseospira</taxon>
    </lineage>
</organism>
<accession>A0A7W6RBY0</accession>
<gene>
    <name evidence="2" type="ORF">GGD89_001179</name>
</gene>
<dbReference type="InterPro" id="IPR050627">
    <property type="entry name" value="Nitroreductase/BluB"/>
</dbReference>
<dbReference type="Proteomes" id="UP000554286">
    <property type="component" value="Unassembled WGS sequence"/>
</dbReference>
<keyword evidence="3" id="KW-1185">Reference proteome</keyword>
<evidence type="ECO:0000259" key="1">
    <source>
        <dbReference type="Pfam" id="PF00881"/>
    </source>
</evidence>
<feature type="domain" description="Nitroreductase" evidence="1">
    <location>
        <begin position="24"/>
        <end position="189"/>
    </location>
</feature>
<evidence type="ECO:0000313" key="3">
    <source>
        <dbReference type="Proteomes" id="UP000554286"/>
    </source>
</evidence>
<dbReference type="EC" id="1.13.11.79" evidence="2"/>
<dbReference type="InterPro" id="IPR000415">
    <property type="entry name" value="Nitroreductase-like"/>
</dbReference>
<dbReference type="RefSeq" id="WP_184043183.1">
    <property type="nucleotide sequence ID" value="NZ_JACIGK010000007.1"/>
</dbReference>
<dbReference type="EMBL" id="JACIGK010000007">
    <property type="protein sequence ID" value="MBB4265557.1"/>
    <property type="molecule type" value="Genomic_DNA"/>
</dbReference>